<reference evidence="2" key="1">
    <citation type="journal article" date="2023" name="Front. Plant Sci.">
        <title>Chromosomal-level genome assembly of Melastoma candidum provides insights into trichome evolution.</title>
        <authorList>
            <person name="Zhong Y."/>
            <person name="Wu W."/>
            <person name="Sun C."/>
            <person name="Zou P."/>
            <person name="Liu Y."/>
            <person name="Dai S."/>
            <person name="Zhou R."/>
        </authorList>
    </citation>
    <scope>NUCLEOTIDE SEQUENCE [LARGE SCALE GENOMIC DNA]</scope>
</reference>
<evidence type="ECO:0000313" key="2">
    <source>
        <dbReference type="Proteomes" id="UP001057402"/>
    </source>
</evidence>
<protein>
    <submittedName>
        <fullName evidence="1">Uncharacterized protein</fullName>
    </submittedName>
</protein>
<dbReference type="EMBL" id="CM042883">
    <property type="protein sequence ID" value="KAI4375728.1"/>
    <property type="molecule type" value="Genomic_DNA"/>
</dbReference>
<gene>
    <name evidence="1" type="ORF">MLD38_013560</name>
</gene>
<sequence>MASLSQFNFSGLSNVQTTKGGIAGNPAETNTLSRQPSIYSLTFDEFLDTWGGLGKDFGSMNMDELLKSIWSAEESQAMTSNSGSGRDGGIQPENTIQRQGSLTLPRTLSQKSVEEVWQDLLKQNTEKDSFQKEGFNAPQKQPTLGEMTLEEFLVRAGVVREDPLPVQRPSNVLNIDFSSVNNKSDLEFSFPSQSQNRSFLASQVTNQVPNLSSNAKPSLQQPLLFPKPVTSTNFVSTINSASGNQIGLASSRNTAAVTDSSAKNGLVHCNGLANGGVSLLGLETRGLIVPTGSLASQLSPDMLSRSSADGSPVPFPFGRGRKSNGSLEKVVERRQRRMIKNRESAARSRARKQAYTLELEAEVAKLKELNRELQKKQEELMNSQKNQVMEQVNRQWGGKRVCLRRTLTGPW</sequence>
<evidence type="ECO:0000313" key="1">
    <source>
        <dbReference type="EMBL" id="KAI4375728.1"/>
    </source>
</evidence>
<proteinExistence type="predicted"/>
<name>A0ACB9RB45_9MYRT</name>
<organism evidence="1 2">
    <name type="scientific">Melastoma candidum</name>
    <dbReference type="NCBI Taxonomy" id="119954"/>
    <lineage>
        <taxon>Eukaryota</taxon>
        <taxon>Viridiplantae</taxon>
        <taxon>Streptophyta</taxon>
        <taxon>Embryophyta</taxon>
        <taxon>Tracheophyta</taxon>
        <taxon>Spermatophyta</taxon>
        <taxon>Magnoliopsida</taxon>
        <taxon>eudicotyledons</taxon>
        <taxon>Gunneridae</taxon>
        <taxon>Pentapetalae</taxon>
        <taxon>rosids</taxon>
        <taxon>malvids</taxon>
        <taxon>Myrtales</taxon>
        <taxon>Melastomataceae</taxon>
        <taxon>Melastomatoideae</taxon>
        <taxon>Melastomateae</taxon>
        <taxon>Melastoma</taxon>
    </lineage>
</organism>
<comment type="caution">
    <text evidence="1">The sequence shown here is derived from an EMBL/GenBank/DDBJ whole genome shotgun (WGS) entry which is preliminary data.</text>
</comment>
<keyword evidence="2" id="KW-1185">Reference proteome</keyword>
<dbReference type="Proteomes" id="UP001057402">
    <property type="component" value="Chromosome 4"/>
</dbReference>
<accession>A0ACB9RB45</accession>